<sequence>MIYQPPAGGRDLLPHDVAQKRWIEDRLEQVFQRWGYHRIITSTVETMETLMAGGAIEQSEVIELQRFQGGRLGLRPELTASIARTAVTRLAAVTYPQRLYYSANVFQHTETSSHGGQQEYYQAGVELLGADGLTADAEVLLLLTDCLRGLNLTDTHIVLGEAALTYSLLSAFPETLRQQVRHAIATLDRVTLEALPLSESLQKRALRLMDLRGQPQAVLRSLQAFDLDLDQQAIVSHLKGLVELFETVEQAPALILDLSLIRTYDYYTGIVFEVVGQRRILGQGGRYDHLLGVYHPQGESSPGIGFILNVEALHQVLLPSGQLPTETPPSDWLVVATQTDAIAAALAYAQTIRQSANLVRVELHLDPETPPPTVREIAQKRRIGRIAWIAAQGLPEIEALG</sequence>
<dbReference type="SUPFAM" id="SSF55681">
    <property type="entry name" value="Class II aaRS and biotin synthetases"/>
    <property type="match status" value="1"/>
</dbReference>
<dbReference type="PIRSF" id="PIRSF001549">
    <property type="entry name" value="His-tRNA_synth"/>
    <property type="match status" value="1"/>
</dbReference>
<dbReference type="GO" id="GO:0000105">
    <property type="term" value="P:L-histidine biosynthetic process"/>
    <property type="evidence" value="ECO:0007669"/>
    <property type="project" value="UniProtKB-UniRule"/>
</dbReference>
<comment type="similarity">
    <text evidence="3 8">Belongs to the class-II aminoacyl-tRNA synthetase family. HisZ subfamily.</text>
</comment>
<comment type="function">
    <text evidence="7 8">Required for the first step of histidine biosynthesis. May allow the feedback regulation of ATP phosphoribosyltransferase activity by histidine.</text>
</comment>
<comment type="pathway">
    <text evidence="2 8">Amino-acid biosynthesis; L-histidine biosynthesis; L-histidine from 5-phospho-alpha-D-ribose 1-diphosphate: step 1/9.</text>
</comment>
<reference evidence="11" key="1">
    <citation type="submission" date="2020-10" db="EMBL/GenBank/DDBJ databases">
        <authorList>
            <person name="Castelo-Branco R."/>
            <person name="Eusebio N."/>
            <person name="Adriana R."/>
            <person name="Vieira A."/>
            <person name="Brugerolle De Fraissinette N."/>
            <person name="Rezende De Castro R."/>
            <person name="Schneider M.P."/>
            <person name="Vasconcelos V."/>
            <person name="Leao P.N."/>
        </authorList>
    </citation>
    <scope>NUCLEOTIDE SEQUENCE</scope>
    <source>
        <strain evidence="11">LEGE 07310</strain>
    </source>
</reference>
<keyword evidence="11" id="KW-0328">Glycosyltransferase</keyword>
<dbReference type="Gene3D" id="3.30.930.10">
    <property type="entry name" value="Bira Bifunctional Protein, Domain 2"/>
    <property type="match status" value="1"/>
</dbReference>
<evidence type="ECO:0000256" key="2">
    <source>
        <dbReference type="ARBA" id="ARBA00004667"/>
    </source>
</evidence>
<dbReference type="PANTHER" id="PTHR43707">
    <property type="entry name" value="HISTIDYL-TRNA SYNTHETASE"/>
    <property type="match status" value="1"/>
</dbReference>
<evidence type="ECO:0000256" key="8">
    <source>
        <dbReference type="HAMAP-Rule" id="MF_00125"/>
    </source>
</evidence>
<feature type="binding site" evidence="9">
    <location>
        <begin position="77"/>
        <end position="79"/>
    </location>
    <ligand>
        <name>L-histidine</name>
        <dbReference type="ChEBI" id="CHEBI:57595"/>
    </ligand>
</feature>
<comment type="caution">
    <text evidence="11">The sequence shown here is derived from an EMBL/GenBank/DDBJ whole genome shotgun (WGS) entry which is preliminary data.</text>
</comment>
<dbReference type="NCBIfam" id="TIGR00443">
    <property type="entry name" value="hisZ_biosyn_reg"/>
    <property type="match status" value="1"/>
</dbReference>
<dbReference type="GO" id="GO:0006427">
    <property type="term" value="P:histidyl-tRNA aminoacylation"/>
    <property type="evidence" value="ECO:0007669"/>
    <property type="project" value="TreeGrafter"/>
</dbReference>
<feature type="binding site" evidence="9">
    <location>
        <position position="262"/>
    </location>
    <ligand>
        <name>L-histidine</name>
        <dbReference type="ChEBI" id="CHEBI:57595"/>
    </ligand>
</feature>
<name>A0A8J7A435_9CYAN</name>
<evidence type="ECO:0000256" key="5">
    <source>
        <dbReference type="ARBA" id="ARBA00020397"/>
    </source>
</evidence>
<feature type="domain" description="Class II Histidinyl-tRNA synthetase (HisRS)-like catalytic core" evidence="10">
    <location>
        <begin position="9"/>
        <end position="313"/>
    </location>
</feature>
<comment type="subcellular location">
    <subcellularLocation>
        <location evidence="1 8">Cytoplasm</location>
    </subcellularLocation>
</comment>
<protein>
    <recommendedName>
        <fullName evidence="5 8">ATP phosphoribosyltransferase regulatory subunit</fullName>
    </recommendedName>
</protein>
<dbReference type="InterPro" id="IPR004516">
    <property type="entry name" value="HisRS/HisZ"/>
</dbReference>
<proteinExistence type="inferred from homology"/>
<dbReference type="InterPro" id="IPR004517">
    <property type="entry name" value="HisZ"/>
</dbReference>
<dbReference type="GO" id="GO:0004821">
    <property type="term" value="F:histidine-tRNA ligase activity"/>
    <property type="evidence" value="ECO:0007669"/>
    <property type="project" value="TreeGrafter"/>
</dbReference>
<evidence type="ECO:0000256" key="6">
    <source>
        <dbReference type="ARBA" id="ARBA00022490"/>
    </source>
</evidence>
<evidence type="ECO:0000313" key="11">
    <source>
        <dbReference type="EMBL" id="MBE9075782.1"/>
    </source>
</evidence>
<keyword evidence="11" id="KW-0808">Transferase</keyword>
<keyword evidence="8" id="KW-0368">Histidine biosynthesis</keyword>
<keyword evidence="8" id="KW-0028">Amino-acid biosynthesis</keyword>
<evidence type="ECO:0000256" key="4">
    <source>
        <dbReference type="ARBA" id="ARBA00011496"/>
    </source>
</evidence>
<dbReference type="RefSeq" id="WP_193904441.1">
    <property type="nucleotide sequence ID" value="NZ_JADEXG010000001.1"/>
</dbReference>
<dbReference type="PANTHER" id="PTHR43707:SF1">
    <property type="entry name" value="HISTIDINE--TRNA LIGASE, MITOCHONDRIAL-RELATED"/>
    <property type="match status" value="1"/>
</dbReference>
<evidence type="ECO:0000256" key="1">
    <source>
        <dbReference type="ARBA" id="ARBA00004496"/>
    </source>
</evidence>
<evidence type="ECO:0000256" key="9">
    <source>
        <dbReference type="PIRSR" id="PIRSR001549-1"/>
    </source>
</evidence>
<dbReference type="GO" id="GO:0016757">
    <property type="term" value="F:glycosyltransferase activity"/>
    <property type="evidence" value="ECO:0007669"/>
    <property type="project" value="UniProtKB-KW"/>
</dbReference>
<dbReference type="InterPro" id="IPR041715">
    <property type="entry name" value="HisRS-like_core"/>
</dbReference>
<dbReference type="HAMAP" id="MF_00125">
    <property type="entry name" value="HisZ"/>
    <property type="match status" value="1"/>
</dbReference>
<dbReference type="InterPro" id="IPR045864">
    <property type="entry name" value="aa-tRNA-synth_II/BPL/LPL"/>
</dbReference>
<dbReference type="UniPathway" id="UPA00031">
    <property type="reaction ID" value="UER00006"/>
</dbReference>
<dbReference type="EMBL" id="JADEXG010000001">
    <property type="protein sequence ID" value="MBE9075782.1"/>
    <property type="molecule type" value="Genomic_DNA"/>
</dbReference>
<dbReference type="Pfam" id="PF13393">
    <property type="entry name" value="tRNA-synt_His"/>
    <property type="match status" value="1"/>
</dbReference>
<dbReference type="GO" id="GO:0005737">
    <property type="term" value="C:cytoplasm"/>
    <property type="evidence" value="ECO:0007669"/>
    <property type="project" value="UniProtKB-SubCell"/>
</dbReference>
<evidence type="ECO:0000259" key="10">
    <source>
        <dbReference type="Pfam" id="PF13393"/>
    </source>
</evidence>
<keyword evidence="12" id="KW-1185">Reference proteome</keyword>
<feature type="binding site" evidence="9">
    <location>
        <begin position="266"/>
        <end position="267"/>
    </location>
    <ligand>
        <name>L-histidine</name>
        <dbReference type="ChEBI" id="CHEBI:57595"/>
    </ligand>
</feature>
<dbReference type="NCBIfam" id="NF008940">
    <property type="entry name" value="PRK12292.2-3"/>
    <property type="match status" value="1"/>
</dbReference>
<organism evidence="11 12">
    <name type="scientific">Vasconcelosia minhoensis LEGE 07310</name>
    <dbReference type="NCBI Taxonomy" id="915328"/>
    <lineage>
        <taxon>Bacteria</taxon>
        <taxon>Bacillati</taxon>
        <taxon>Cyanobacteriota</taxon>
        <taxon>Cyanophyceae</taxon>
        <taxon>Nodosilineales</taxon>
        <taxon>Cymatolegaceae</taxon>
        <taxon>Vasconcelosia</taxon>
        <taxon>Vasconcelosia minhoensis</taxon>
    </lineage>
</organism>
<dbReference type="CDD" id="cd00773">
    <property type="entry name" value="HisRS-like_core"/>
    <property type="match status" value="1"/>
</dbReference>
<gene>
    <name evidence="8" type="primary">hisZ</name>
    <name evidence="11" type="ORF">IQ241_00445</name>
</gene>
<accession>A0A8J7A435</accession>
<evidence type="ECO:0000313" key="12">
    <source>
        <dbReference type="Proteomes" id="UP000636505"/>
    </source>
</evidence>
<dbReference type="Proteomes" id="UP000636505">
    <property type="component" value="Unassembled WGS sequence"/>
</dbReference>
<feature type="binding site" evidence="9">
    <location>
        <position position="122"/>
    </location>
    <ligand>
        <name>L-histidine</name>
        <dbReference type="ChEBI" id="CHEBI:57595"/>
    </ligand>
</feature>
<comment type="subunit">
    <text evidence="4 8">Heteromultimer composed of HisG and HisZ subunits.</text>
</comment>
<evidence type="ECO:0000256" key="7">
    <source>
        <dbReference type="ARBA" id="ARBA00025246"/>
    </source>
</evidence>
<dbReference type="AlphaFoldDB" id="A0A8J7A435"/>
<evidence type="ECO:0000256" key="3">
    <source>
        <dbReference type="ARBA" id="ARBA00005539"/>
    </source>
</evidence>
<keyword evidence="6 8" id="KW-0963">Cytoplasm</keyword>
<feature type="binding site" evidence="9">
    <location>
        <position position="126"/>
    </location>
    <ligand>
        <name>L-histidine</name>
        <dbReference type="ChEBI" id="CHEBI:57595"/>
    </ligand>
</feature>
<comment type="miscellaneous">
    <text evidence="8">This function is generally fulfilled by the C-terminal part of HisG, which is missing in some bacteria such as this one.</text>
</comment>